<gene>
    <name evidence="4" type="ORF">KME07_04980</name>
</gene>
<evidence type="ECO:0000256" key="1">
    <source>
        <dbReference type="SAM" id="MobiDB-lite"/>
    </source>
</evidence>
<feature type="compositionally biased region" description="Low complexity" evidence="1">
    <location>
        <begin position="125"/>
        <end position="134"/>
    </location>
</feature>
<dbReference type="PANTHER" id="PTHR36844">
    <property type="entry name" value="PROTEASE PRSW"/>
    <property type="match status" value="1"/>
</dbReference>
<feature type="transmembrane region" description="Helical" evidence="2">
    <location>
        <begin position="387"/>
        <end position="409"/>
    </location>
</feature>
<feature type="region of interest" description="Disordered" evidence="1">
    <location>
        <begin position="118"/>
        <end position="171"/>
    </location>
</feature>
<dbReference type="AlphaFoldDB" id="A0A951P9E3"/>
<feature type="transmembrane region" description="Helical" evidence="2">
    <location>
        <begin position="222"/>
        <end position="240"/>
    </location>
</feature>
<reference evidence="4" key="1">
    <citation type="submission" date="2021-05" db="EMBL/GenBank/DDBJ databases">
        <authorList>
            <person name="Pietrasiak N."/>
            <person name="Ward R."/>
            <person name="Stajich J.E."/>
            <person name="Kurbessoian T."/>
        </authorList>
    </citation>
    <scope>NUCLEOTIDE SEQUENCE</scope>
    <source>
        <strain evidence="4">GSE-TBD4-15B</strain>
    </source>
</reference>
<dbReference type="EMBL" id="JAHHHV010000020">
    <property type="protein sequence ID" value="MBW4464780.1"/>
    <property type="molecule type" value="Genomic_DNA"/>
</dbReference>
<keyword evidence="4" id="KW-0645">Protease</keyword>
<dbReference type="PANTHER" id="PTHR36844:SF1">
    <property type="entry name" value="PROTEASE PRSW"/>
    <property type="match status" value="1"/>
</dbReference>
<evidence type="ECO:0000313" key="5">
    <source>
        <dbReference type="Proteomes" id="UP000707356"/>
    </source>
</evidence>
<feature type="transmembrane region" description="Helical" evidence="2">
    <location>
        <begin position="416"/>
        <end position="433"/>
    </location>
</feature>
<protein>
    <submittedName>
        <fullName evidence="4">PrsW family intramembrane metalloprotease</fullName>
    </submittedName>
</protein>
<feature type="transmembrane region" description="Helical" evidence="2">
    <location>
        <begin position="199"/>
        <end position="216"/>
    </location>
</feature>
<feature type="transmembrane region" description="Helical" evidence="2">
    <location>
        <begin position="296"/>
        <end position="318"/>
    </location>
</feature>
<accession>A0A951P9E3</accession>
<feature type="transmembrane region" description="Helical" evidence="2">
    <location>
        <begin position="453"/>
        <end position="478"/>
    </location>
</feature>
<feature type="domain" description="FHA" evidence="3">
    <location>
        <begin position="31"/>
        <end position="88"/>
    </location>
</feature>
<keyword evidence="4" id="KW-0378">Hydrolase</keyword>
<dbReference type="Gene3D" id="2.60.200.20">
    <property type="match status" value="1"/>
</dbReference>
<feature type="compositionally biased region" description="Pro residues" evidence="1">
    <location>
        <begin position="152"/>
        <end position="163"/>
    </location>
</feature>
<dbReference type="InterPro" id="IPR026898">
    <property type="entry name" value="PrsW"/>
</dbReference>
<dbReference type="GO" id="GO:0008237">
    <property type="term" value="F:metallopeptidase activity"/>
    <property type="evidence" value="ECO:0007669"/>
    <property type="project" value="UniProtKB-KW"/>
</dbReference>
<sequence>MNLSPQPSLRQISVSPNGQAIWHQLSGDRPTVIGSDPNGQIVLDAQQYPGVSRQHVEIRAVQAPNGQMSWQIRDLGSTNGTCINRQPLQGTQILQPGDSIQVGKRGLEFQFENRVKLPQLSQKSPQPTQIAQPAPATPLPPTLYRPAAPTLAPQPPAPQPPARPGTNRVPARAPLADDELRLSQMLPIMGAKQDLLKKGFLIPGVITILLVAGLFASNGRPVLFNGLLSLYLGVAAYYFIYRLSGKPKPWWLLFGSALMTMLILKSPILDLFMFVFRKLLPGGIEQTDFMTALIGNFFGAGMMEELLKVLPVFLALWIGRQLRSPAAERLGVWEPLDGILIATASAVGFTLLETMGQYVPGAVETVSEAAGRGAGELLGLQLLIPRILGSVAGHLAYSGYFGYFIGLSVLKPSKRWTILTIGYITSAALHAFWNASGELGELVATVLGASDWLQQLVGVGVTTLIGSVAYLFLMAAILKARQLSPNRSQNFATQVNFSRLP</sequence>
<dbReference type="Proteomes" id="UP000707356">
    <property type="component" value="Unassembled WGS sequence"/>
</dbReference>
<keyword evidence="2" id="KW-1133">Transmembrane helix</keyword>
<dbReference type="InterPro" id="IPR008984">
    <property type="entry name" value="SMAD_FHA_dom_sf"/>
</dbReference>
<feature type="transmembrane region" description="Helical" evidence="2">
    <location>
        <begin position="330"/>
        <end position="352"/>
    </location>
</feature>
<keyword evidence="4" id="KW-0482">Metalloprotease</keyword>
<name>A0A951P9E3_9CYAN</name>
<dbReference type="CDD" id="cd00060">
    <property type="entry name" value="FHA"/>
    <property type="match status" value="1"/>
</dbReference>
<keyword evidence="2" id="KW-0812">Transmembrane</keyword>
<dbReference type="SMART" id="SM00240">
    <property type="entry name" value="FHA"/>
    <property type="match status" value="1"/>
</dbReference>
<evidence type="ECO:0000259" key="3">
    <source>
        <dbReference type="PROSITE" id="PS50006"/>
    </source>
</evidence>
<dbReference type="Pfam" id="PF13367">
    <property type="entry name" value="PrsW-protease"/>
    <property type="match status" value="1"/>
</dbReference>
<organism evidence="4 5">
    <name type="scientific">Pegethrix bostrychoides GSE-TBD4-15B</name>
    <dbReference type="NCBI Taxonomy" id="2839662"/>
    <lineage>
        <taxon>Bacteria</taxon>
        <taxon>Bacillati</taxon>
        <taxon>Cyanobacteriota</taxon>
        <taxon>Cyanophyceae</taxon>
        <taxon>Oculatellales</taxon>
        <taxon>Oculatellaceae</taxon>
        <taxon>Pegethrix</taxon>
    </lineage>
</organism>
<dbReference type="InterPro" id="IPR000253">
    <property type="entry name" value="FHA_dom"/>
</dbReference>
<reference evidence="4" key="2">
    <citation type="journal article" date="2022" name="Microbiol. Resour. Announc.">
        <title>Metagenome Sequencing to Explore Phylogenomics of Terrestrial Cyanobacteria.</title>
        <authorList>
            <person name="Ward R.D."/>
            <person name="Stajich J.E."/>
            <person name="Johansen J.R."/>
            <person name="Huntemann M."/>
            <person name="Clum A."/>
            <person name="Foster B."/>
            <person name="Foster B."/>
            <person name="Roux S."/>
            <person name="Palaniappan K."/>
            <person name="Varghese N."/>
            <person name="Mukherjee S."/>
            <person name="Reddy T.B.K."/>
            <person name="Daum C."/>
            <person name="Copeland A."/>
            <person name="Chen I.A."/>
            <person name="Ivanova N.N."/>
            <person name="Kyrpides N.C."/>
            <person name="Shapiro N."/>
            <person name="Eloe-Fadrosh E.A."/>
            <person name="Pietrasiak N."/>
        </authorList>
    </citation>
    <scope>NUCLEOTIDE SEQUENCE</scope>
    <source>
        <strain evidence="4">GSE-TBD4-15B</strain>
    </source>
</reference>
<evidence type="ECO:0000256" key="2">
    <source>
        <dbReference type="SAM" id="Phobius"/>
    </source>
</evidence>
<dbReference type="Pfam" id="PF00498">
    <property type="entry name" value="FHA"/>
    <property type="match status" value="1"/>
</dbReference>
<dbReference type="PROSITE" id="PS50006">
    <property type="entry name" value="FHA_DOMAIN"/>
    <property type="match status" value="1"/>
</dbReference>
<evidence type="ECO:0000313" key="4">
    <source>
        <dbReference type="EMBL" id="MBW4464780.1"/>
    </source>
</evidence>
<feature type="transmembrane region" description="Helical" evidence="2">
    <location>
        <begin position="252"/>
        <end position="276"/>
    </location>
</feature>
<comment type="caution">
    <text evidence="4">The sequence shown here is derived from an EMBL/GenBank/DDBJ whole genome shotgun (WGS) entry which is preliminary data.</text>
</comment>
<dbReference type="SUPFAM" id="SSF49879">
    <property type="entry name" value="SMAD/FHA domain"/>
    <property type="match status" value="1"/>
</dbReference>
<proteinExistence type="predicted"/>
<keyword evidence="2" id="KW-0472">Membrane</keyword>